<reference evidence="2" key="1">
    <citation type="submission" date="2020-06" db="EMBL/GenBank/DDBJ databases">
        <authorList>
            <person name="Li T."/>
            <person name="Hu X."/>
            <person name="Zhang T."/>
            <person name="Song X."/>
            <person name="Zhang H."/>
            <person name="Dai N."/>
            <person name="Sheng W."/>
            <person name="Hou X."/>
            <person name="Wei L."/>
        </authorList>
    </citation>
    <scope>NUCLEOTIDE SEQUENCE</scope>
    <source>
        <strain evidence="2">G02</strain>
        <tissue evidence="2">Leaf</tissue>
    </source>
</reference>
<reference evidence="2" key="2">
    <citation type="journal article" date="2024" name="Plant">
        <title>Genomic evolution and insights into agronomic trait innovations of Sesamum species.</title>
        <authorList>
            <person name="Miao H."/>
            <person name="Wang L."/>
            <person name="Qu L."/>
            <person name="Liu H."/>
            <person name="Sun Y."/>
            <person name="Le M."/>
            <person name="Wang Q."/>
            <person name="Wei S."/>
            <person name="Zheng Y."/>
            <person name="Lin W."/>
            <person name="Duan Y."/>
            <person name="Cao H."/>
            <person name="Xiong S."/>
            <person name="Wang X."/>
            <person name="Wei L."/>
            <person name="Li C."/>
            <person name="Ma Q."/>
            <person name="Ju M."/>
            <person name="Zhao R."/>
            <person name="Li G."/>
            <person name="Mu C."/>
            <person name="Tian Q."/>
            <person name="Mei H."/>
            <person name="Zhang T."/>
            <person name="Gao T."/>
            <person name="Zhang H."/>
        </authorList>
    </citation>
    <scope>NUCLEOTIDE SEQUENCE</scope>
    <source>
        <strain evidence="2">G02</strain>
    </source>
</reference>
<feature type="domain" description="Reverse transcriptase Ty1/copia-type" evidence="1">
    <location>
        <begin position="2"/>
        <end position="102"/>
    </location>
</feature>
<protein>
    <submittedName>
        <fullName evidence="2">Retrovirus-related Pol polyprotein from transposon RE2</fullName>
    </submittedName>
</protein>
<dbReference type="AlphaFoldDB" id="A0AAW2JDJ4"/>
<evidence type="ECO:0000259" key="1">
    <source>
        <dbReference type="Pfam" id="PF07727"/>
    </source>
</evidence>
<organism evidence="2">
    <name type="scientific">Sesamum radiatum</name>
    <name type="common">Black benniseed</name>
    <dbReference type="NCBI Taxonomy" id="300843"/>
    <lineage>
        <taxon>Eukaryota</taxon>
        <taxon>Viridiplantae</taxon>
        <taxon>Streptophyta</taxon>
        <taxon>Embryophyta</taxon>
        <taxon>Tracheophyta</taxon>
        <taxon>Spermatophyta</taxon>
        <taxon>Magnoliopsida</taxon>
        <taxon>eudicotyledons</taxon>
        <taxon>Gunneridae</taxon>
        <taxon>Pentapetalae</taxon>
        <taxon>asterids</taxon>
        <taxon>lamiids</taxon>
        <taxon>Lamiales</taxon>
        <taxon>Pedaliaceae</taxon>
        <taxon>Sesamum</taxon>
    </lineage>
</organism>
<comment type="caution">
    <text evidence="2">The sequence shown here is derived from an EMBL/GenBank/DDBJ whole genome shotgun (WGS) entry which is preliminary data.</text>
</comment>
<sequence length="103" mass="11828">MGFVKSLSEATLYVKHNGTEILIVSLYVDDVLVTGNNTDHIHDFKQEMMKVFEMMDLGFMSYFLSMEIKQGQSEAFICQEKYAKEILKKFQIEECKAASTPTN</sequence>
<proteinExistence type="predicted"/>
<name>A0AAW2JDJ4_SESRA</name>
<accession>A0AAW2JDJ4</accession>
<dbReference type="InterPro" id="IPR013103">
    <property type="entry name" value="RVT_2"/>
</dbReference>
<dbReference type="Pfam" id="PF07727">
    <property type="entry name" value="RVT_2"/>
    <property type="match status" value="1"/>
</dbReference>
<gene>
    <name evidence="2" type="ORF">Sradi_7020200</name>
</gene>
<dbReference type="EMBL" id="JACGWJ010000515">
    <property type="protein sequence ID" value="KAL0291610.1"/>
    <property type="molecule type" value="Genomic_DNA"/>
</dbReference>
<evidence type="ECO:0000313" key="2">
    <source>
        <dbReference type="EMBL" id="KAL0291610.1"/>
    </source>
</evidence>